<dbReference type="PANTHER" id="PTHR32063:SF0">
    <property type="entry name" value="SWARMING MOTILITY PROTEIN SWRC"/>
    <property type="match status" value="1"/>
</dbReference>
<keyword evidence="1" id="KW-0812">Transmembrane</keyword>
<feature type="transmembrane region" description="Helical" evidence="1">
    <location>
        <begin position="429"/>
        <end position="449"/>
    </location>
</feature>
<dbReference type="Pfam" id="PF00873">
    <property type="entry name" value="ACR_tran"/>
    <property type="match status" value="1"/>
</dbReference>
<feature type="transmembrane region" description="Helical" evidence="1">
    <location>
        <begin position="384"/>
        <end position="408"/>
    </location>
</feature>
<dbReference type="EMBL" id="ACLR01000123">
    <property type="protein sequence ID" value="EEK16965.1"/>
    <property type="molecule type" value="Genomic_DNA"/>
</dbReference>
<feature type="transmembrane region" description="Helical" evidence="1">
    <location>
        <begin position="461"/>
        <end position="488"/>
    </location>
</feature>
<dbReference type="InterPro" id="IPR001036">
    <property type="entry name" value="Acrflvin-R"/>
</dbReference>
<dbReference type="GO" id="GO:0005886">
    <property type="term" value="C:plasma membrane"/>
    <property type="evidence" value="ECO:0007669"/>
    <property type="project" value="TreeGrafter"/>
</dbReference>
<dbReference type="Proteomes" id="UP000003303">
    <property type="component" value="Unassembled WGS sequence"/>
</dbReference>
<sequence length="1046" mass="114222">MKLPEFGVKRPIAAAMIFVAILVIGVFSLTKLPLDLMPNMEFPSLTVITVYPGASAIEVEEQVSKPLEAVLSSAENLVEIKSISKENVSFIQLRYEWEEDITAAANNARDLLELVKSRMPSQAYTPIIYKINASMMPILGYAVNADENYNGLEEIVEDQIASALRKVDGVGTVIYLGQPQREIRVEIDPTRMQAYGMSVAQLSMMLKANNINVPSGFVTESAYDFSVRMPGKYESVEELENTVIKAFNGKVVRIKDVATVRDTFKETDASAFNHVGKGIALLVQKQSGANTVDVVNAVRAEIADIQKDLPSDVQIFEVIGSDELVTSSINNLSSSIWYALIFVTLVVLLFLREWRSSLIVFLTMPVSLISAFIVMNVLGYTINIFSLVALVIAIGMVVDNAIVVLENITQHIERGAMPKQAAMFGASEMGLAIAASTLTTIVVFLPLVFMGGIVGVMFKQLAVLTVTCMITSLFTALALTPMLSSVLLKPAPRGGKGKKHGKLYNWSERMFQRIERVYHDFLGWAVFHKGITLVSALVIFALVLLLGKAVGTDYIPDIDAGSVSIQFETEQGTSHTLTEQVGNQIVQLLQDHVPEIAEGGIASITGQTDDGVLTAVGFKEGKNIGTIFCHLKPVDERKRSSQQIADDIRPLIEAIPEIEKVTVSGGSAMATALTGNRAPIEFVVYGKDIDQMNQVAFEIERKAKECSEFTNVEALVSAGNREVHILVDKDKASQMALNPGIIGIQVRENLYGAKAGAYTEDGTDYDIRIQYAPEYRNSISKLREMQVTNLLGQQIPLIAVADIQEKEGPVQIERLTQQRYVKVTANLNGISLGDGAKKAEQIIADLDTPQGVTVSLGGQVEDQGDTFSSLTVIFVIGLLLVFMVMAAQFESLVDPFIILFAIPFTLVGVILAFLITGTTLSVVTFIGLIMLVGIVVNNGIVLVDYSNMLVRRGYTIRDAVMESGRSRLRPVLMTSMTTILGMLPMALSRGMGKELYAPLGITIIGGLLISMLVTLILVPTAYAAVHQHKLNKERRISRLRKQIKKK</sequence>
<name>C2MBN2_9PORP</name>
<comment type="caution">
    <text evidence="2">The sequence shown here is derived from an EMBL/GenBank/DDBJ whole genome shotgun (WGS) entry which is preliminary data.</text>
</comment>
<feature type="transmembrane region" description="Helical" evidence="1">
    <location>
        <begin position="521"/>
        <end position="546"/>
    </location>
</feature>
<dbReference type="SUPFAM" id="SSF82866">
    <property type="entry name" value="Multidrug efflux transporter AcrB transmembrane domain"/>
    <property type="match status" value="2"/>
</dbReference>
<dbReference type="PRINTS" id="PR00702">
    <property type="entry name" value="ACRIFLAVINRP"/>
</dbReference>
<evidence type="ECO:0000313" key="2">
    <source>
        <dbReference type="EMBL" id="EEK16965.1"/>
    </source>
</evidence>
<evidence type="ECO:0000256" key="1">
    <source>
        <dbReference type="SAM" id="Phobius"/>
    </source>
</evidence>
<organism evidence="2 3">
    <name type="scientific">Porphyromonas uenonis 60-3</name>
    <dbReference type="NCBI Taxonomy" id="596327"/>
    <lineage>
        <taxon>Bacteria</taxon>
        <taxon>Pseudomonadati</taxon>
        <taxon>Bacteroidota</taxon>
        <taxon>Bacteroidia</taxon>
        <taxon>Bacteroidales</taxon>
        <taxon>Porphyromonadaceae</taxon>
        <taxon>Porphyromonas</taxon>
    </lineage>
</organism>
<accession>C2MBN2</accession>
<feature type="transmembrane region" description="Helical" evidence="1">
    <location>
        <begin position="335"/>
        <end position="351"/>
    </location>
</feature>
<keyword evidence="1" id="KW-1133">Transmembrane helix</keyword>
<dbReference type="InterPro" id="IPR027463">
    <property type="entry name" value="AcrB_DN_DC_subdom"/>
</dbReference>
<feature type="transmembrane region" description="Helical" evidence="1">
    <location>
        <begin position="968"/>
        <end position="987"/>
    </location>
</feature>
<protein>
    <submittedName>
        <fullName evidence="2">Heavy metal efflux pump, CzcA family</fullName>
    </submittedName>
</protein>
<feature type="transmembrane region" description="Helical" evidence="1">
    <location>
        <begin position="896"/>
        <end position="916"/>
    </location>
</feature>
<keyword evidence="1" id="KW-0472">Membrane</keyword>
<dbReference type="Gene3D" id="3.30.70.1440">
    <property type="entry name" value="Multidrug efflux transporter AcrB pore domain"/>
    <property type="match status" value="1"/>
</dbReference>
<feature type="transmembrane region" description="Helical" evidence="1">
    <location>
        <begin position="999"/>
        <end position="1025"/>
    </location>
</feature>
<dbReference type="SUPFAM" id="SSF82693">
    <property type="entry name" value="Multidrug efflux transporter AcrB pore domain, PN1, PN2, PC1 and PC2 subdomains"/>
    <property type="match status" value="3"/>
</dbReference>
<feature type="transmembrane region" description="Helical" evidence="1">
    <location>
        <begin position="867"/>
        <end position="889"/>
    </location>
</feature>
<feature type="transmembrane region" description="Helical" evidence="1">
    <location>
        <begin position="12"/>
        <end position="30"/>
    </location>
</feature>
<dbReference type="Gene3D" id="1.20.1640.10">
    <property type="entry name" value="Multidrug efflux transporter AcrB transmembrane domain"/>
    <property type="match status" value="2"/>
</dbReference>
<dbReference type="SUPFAM" id="SSF82714">
    <property type="entry name" value="Multidrug efflux transporter AcrB TolC docking domain, DN and DC subdomains"/>
    <property type="match status" value="2"/>
</dbReference>
<dbReference type="Gene3D" id="3.30.2090.10">
    <property type="entry name" value="Multidrug efflux transporter AcrB TolC docking domain, DN and DC subdomains"/>
    <property type="match status" value="2"/>
</dbReference>
<evidence type="ECO:0000313" key="3">
    <source>
        <dbReference type="Proteomes" id="UP000003303"/>
    </source>
</evidence>
<dbReference type="AlphaFoldDB" id="C2MBN2"/>
<dbReference type="Gene3D" id="3.30.70.1430">
    <property type="entry name" value="Multidrug efflux transporter AcrB pore domain"/>
    <property type="match status" value="2"/>
</dbReference>
<gene>
    <name evidence="2" type="primary">czcA</name>
    <name evidence="2" type="ORF">PORUE0001_0719</name>
</gene>
<dbReference type="eggNOG" id="COG0841">
    <property type="taxonomic scope" value="Bacteria"/>
</dbReference>
<dbReference type="Gene3D" id="3.30.70.1320">
    <property type="entry name" value="Multidrug efflux transporter AcrB pore domain like"/>
    <property type="match status" value="1"/>
</dbReference>
<dbReference type="GO" id="GO:0042910">
    <property type="term" value="F:xenobiotic transmembrane transporter activity"/>
    <property type="evidence" value="ECO:0007669"/>
    <property type="project" value="TreeGrafter"/>
</dbReference>
<proteinExistence type="predicted"/>
<feature type="transmembrane region" description="Helical" evidence="1">
    <location>
        <begin position="358"/>
        <end position="378"/>
    </location>
</feature>
<feature type="transmembrane region" description="Helical" evidence="1">
    <location>
        <begin position="922"/>
        <end position="947"/>
    </location>
</feature>
<dbReference type="OrthoDB" id="9798415at2"/>
<keyword evidence="3" id="KW-1185">Reference proteome</keyword>
<dbReference type="STRING" id="596327.PORUE0001_0719"/>
<dbReference type="PANTHER" id="PTHR32063">
    <property type="match status" value="1"/>
</dbReference>
<reference evidence="2 3" key="1">
    <citation type="submission" date="2009-04" db="EMBL/GenBank/DDBJ databases">
        <authorList>
            <person name="Sebastian Y."/>
            <person name="Madupu R."/>
            <person name="Durkin A.S."/>
            <person name="Torralba M."/>
            <person name="Methe B."/>
            <person name="Sutton G.G."/>
            <person name="Strausberg R.L."/>
            <person name="Nelson K.E."/>
        </authorList>
    </citation>
    <scope>NUCLEOTIDE SEQUENCE [LARGE SCALE GENOMIC DNA]</scope>
    <source>
        <strain evidence="2 3">60-3</strain>
    </source>
</reference>
<dbReference type="RefSeq" id="WP_007365303.1">
    <property type="nucleotide sequence ID" value="NZ_ACLR01000123.1"/>
</dbReference>